<evidence type="ECO:0000313" key="3">
    <source>
        <dbReference type="Proteomes" id="UP000640274"/>
    </source>
</evidence>
<proteinExistence type="predicted"/>
<dbReference type="RefSeq" id="WP_199020286.1">
    <property type="nucleotide sequence ID" value="NZ_JAELUP010000089.1"/>
</dbReference>
<gene>
    <name evidence="2" type="ORF">JFN88_16135</name>
</gene>
<organism evidence="2 3">
    <name type="scientific">Paenibacillus roseus</name>
    <dbReference type="NCBI Taxonomy" id="2798579"/>
    <lineage>
        <taxon>Bacteria</taxon>
        <taxon>Bacillati</taxon>
        <taxon>Bacillota</taxon>
        <taxon>Bacilli</taxon>
        <taxon>Bacillales</taxon>
        <taxon>Paenibacillaceae</taxon>
        <taxon>Paenibacillus</taxon>
    </lineage>
</organism>
<name>A0A934J6Q2_9BACL</name>
<accession>A0A934J6Q2</accession>
<comment type="caution">
    <text evidence="2">The sequence shown here is derived from an EMBL/GenBank/DDBJ whole genome shotgun (WGS) entry which is preliminary data.</text>
</comment>
<keyword evidence="1" id="KW-0732">Signal</keyword>
<sequence length="148" mass="16468">MTQNKWLKKSVLTAATMVFLLAGATSAFADIYESPNVNGYSTTNTFISPYNVNYGTTANNVIVDFWNFTNDSNDTHTITFWVDTPGAIGTFYLQDKTTGTTNLSPFMTFHNIQPGGQVFTVTLIPGHQYQLQVPPTGPRGYDYRFKIS</sequence>
<evidence type="ECO:0000313" key="2">
    <source>
        <dbReference type="EMBL" id="MBJ6362749.1"/>
    </source>
</evidence>
<reference evidence="2" key="1">
    <citation type="submission" date="2020-12" db="EMBL/GenBank/DDBJ databases">
        <authorList>
            <person name="Huq M.A."/>
        </authorList>
    </citation>
    <scope>NUCLEOTIDE SEQUENCE</scope>
    <source>
        <strain evidence="2">MAHUQ-46</strain>
    </source>
</reference>
<dbReference type="AlphaFoldDB" id="A0A934J6Q2"/>
<dbReference type="Proteomes" id="UP000640274">
    <property type="component" value="Unassembled WGS sequence"/>
</dbReference>
<feature type="signal peptide" evidence="1">
    <location>
        <begin position="1"/>
        <end position="29"/>
    </location>
</feature>
<evidence type="ECO:0000256" key="1">
    <source>
        <dbReference type="SAM" id="SignalP"/>
    </source>
</evidence>
<protein>
    <submittedName>
        <fullName evidence="2">Uncharacterized protein</fullName>
    </submittedName>
</protein>
<dbReference type="EMBL" id="JAELUP010000089">
    <property type="protein sequence ID" value="MBJ6362749.1"/>
    <property type="molecule type" value="Genomic_DNA"/>
</dbReference>
<feature type="chain" id="PRO_5037740072" evidence="1">
    <location>
        <begin position="30"/>
        <end position="148"/>
    </location>
</feature>
<keyword evidence="3" id="KW-1185">Reference proteome</keyword>